<dbReference type="InterPro" id="IPR025326">
    <property type="entry name" value="DUF4232"/>
</dbReference>
<feature type="compositionally biased region" description="Polar residues" evidence="1">
    <location>
        <begin position="31"/>
        <end position="45"/>
    </location>
</feature>
<gene>
    <name evidence="4" type="ORF">OU415_24835</name>
</gene>
<dbReference type="RefSeq" id="WP_270951592.1">
    <property type="nucleotide sequence ID" value="NZ_JAQGLA010000050.1"/>
</dbReference>
<feature type="chain" id="PRO_5047216128" evidence="2">
    <location>
        <begin position="27"/>
        <end position="186"/>
    </location>
</feature>
<comment type="caution">
    <text evidence="4">The sequence shown here is derived from an EMBL/GenBank/DDBJ whole genome shotgun (WGS) entry which is preliminary data.</text>
</comment>
<keyword evidence="5" id="KW-1185">Reference proteome</keyword>
<evidence type="ECO:0000259" key="3">
    <source>
        <dbReference type="Pfam" id="PF14016"/>
    </source>
</evidence>
<dbReference type="Proteomes" id="UP001210380">
    <property type="component" value="Unassembled WGS sequence"/>
</dbReference>
<dbReference type="EMBL" id="JAQGLA010000050">
    <property type="protein sequence ID" value="MDA3628682.1"/>
    <property type="molecule type" value="Genomic_DNA"/>
</dbReference>
<evidence type="ECO:0000313" key="4">
    <source>
        <dbReference type="EMBL" id="MDA3628682.1"/>
    </source>
</evidence>
<reference evidence="4 5" key="1">
    <citation type="submission" date="2022-11" db="EMBL/GenBank/DDBJ databases">
        <title>Draft genome sequence of Saccharopolyspora sp. WRP15-2 isolated from rhizosphere soils of wild rice in Thailand.</title>
        <authorList>
            <person name="Duangmal K."/>
            <person name="Kammanee S."/>
            <person name="Muangham S."/>
        </authorList>
    </citation>
    <scope>NUCLEOTIDE SEQUENCE [LARGE SCALE GENOMIC DNA]</scope>
    <source>
        <strain evidence="4 5">WRP15-2</strain>
    </source>
</reference>
<feature type="domain" description="DUF4232" evidence="3">
    <location>
        <begin position="54"/>
        <end position="161"/>
    </location>
</feature>
<sequence>MRLHTTGKALLAAAVCVVSLSACGNAQQSSNSLQVDNAANESSGQGRSGGPADCAADQLKPSFVLSTTGSAAGYVSVTNEGSEPCVLDSDYPTIEFLNRDAQPVEDVTYLQGEPGTHPLTLAPGEVAAAELDWKDMGDDCVARVWAMGLKVRPDDPAESVDPMLNDKPWVFDLCGNEVTADGWRRG</sequence>
<organism evidence="4 5">
    <name type="scientific">Saccharopolyspora oryzae</name>
    <dbReference type="NCBI Taxonomy" id="2997343"/>
    <lineage>
        <taxon>Bacteria</taxon>
        <taxon>Bacillati</taxon>
        <taxon>Actinomycetota</taxon>
        <taxon>Actinomycetes</taxon>
        <taxon>Pseudonocardiales</taxon>
        <taxon>Pseudonocardiaceae</taxon>
        <taxon>Saccharopolyspora</taxon>
    </lineage>
</organism>
<protein>
    <submittedName>
        <fullName evidence="4">DUF4232 domain-containing protein</fullName>
    </submittedName>
</protein>
<dbReference type="Pfam" id="PF14016">
    <property type="entry name" value="DUF4232"/>
    <property type="match status" value="1"/>
</dbReference>
<name>A0ABT4V5U7_9PSEU</name>
<evidence type="ECO:0000256" key="2">
    <source>
        <dbReference type="SAM" id="SignalP"/>
    </source>
</evidence>
<feature type="signal peptide" evidence="2">
    <location>
        <begin position="1"/>
        <end position="26"/>
    </location>
</feature>
<accession>A0ABT4V5U7</accession>
<evidence type="ECO:0000313" key="5">
    <source>
        <dbReference type="Proteomes" id="UP001210380"/>
    </source>
</evidence>
<proteinExistence type="predicted"/>
<dbReference type="PROSITE" id="PS51257">
    <property type="entry name" value="PROKAR_LIPOPROTEIN"/>
    <property type="match status" value="1"/>
</dbReference>
<evidence type="ECO:0000256" key="1">
    <source>
        <dbReference type="SAM" id="MobiDB-lite"/>
    </source>
</evidence>
<feature type="region of interest" description="Disordered" evidence="1">
    <location>
        <begin position="31"/>
        <end position="52"/>
    </location>
</feature>
<keyword evidence="2" id="KW-0732">Signal</keyword>